<accession>A0ABW2K4F8</accession>
<sequence>MLGLKKSKRRMNMIIKEHTIRYIISTPNERERISVFGEVFLPNDLIVEGVITDERKFIMQIEDILIDHKLKARDLYFCVPDASAIIRHHSLPDQVNWDEIKGYLYSQLGETVHLPFEDPVFDFVKLGMAHGEKHILFVAYPEERLEQLRSSFKKAKLIPKAADLSSLSTYRFYEEQNEVSEDEHILMVEWNADGIILTVFHEGIPQFSRQMKSTLDRKDWKVRNVGEKTWVRWEGELDSLRNYVREQLEEITKILSFYKFSVKEGEADISKVILSGDWCYRKELEEQLEDFLKIPVQWIKLPRLNVELPNHFVDVVGLSYKK</sequence>
<dbReference type="PANTHER" id="PTHR32432">
    <property type="entry name" value="CELL DIVISION PROTEIN FTSA-RELATED"/>
    <property type="match status" value="1"/>
</dbReference>
<evidence type="ECO:0000313" key="1">
    <source>
        <dbReference type="EMBL" id="MFC7321029.1"/>
    </source>
</evidence>
<gene>
    <name evidence="1" type="primary">pilM</name>
    <name evidence="1" type="ORF">ACFQMN_09065</name>
</gene>
<dbReference type="PANTHER" id="PTHR32432:SF3">
    <property type="entry name" value="ETHANOLAMINE UTILIZATION PROTEIN EUTJ"/>
    <property type="match status" value="1"/>
</dbReference>
<dbReference type="Proteomes" id="UP001596494">
    <property type="component" value="Unassembled WGS sequence"/>
</dbReference>
<keyword evidence="2" id="KW-1185">Reference proteome</keyword>
<protein>
    <submittedName>
        <fullName evidence="1">Type IV pilus biogenesis protein PilM</fullName>
    </submittedName>
</protein>
<dbReference type="Gene3D" id="3.30.1490.300">
    <property type="match status" value="1"/>
</dbReference>
<dbReference type="Gene3D" id="3.30.420.40">
    <property type="match status" value="2"/>
</dbReference>
<organism evidence="1 2">
    <name type="scientific">Halobacillus campisalis</name>
    <dbReference type="NCBI Taxonomy" id="435909"/>
    <lineage>
        <taxon>Bacteria</taxon>
        <taxon>Bacillati</taxon>
        <taxon>Bacillota</taxon>
        <taxon>Bacilli</taxon>
        <taxon>Bacillales</taxon>
        <taxon>Bacillaceae</taxon>
        <taxon>Halobacillus</taxon>
    </lineage>
</organism>
<dbReference type="EMBL" id="JBHTBY010000006">
    <property type="protein sequence ID" value="MFC7321029.1"/>
    <property type="molecule type" value="Genomic_DNA"/>
</dbReference>
<evidence type="ECO:0000313" key="2">
    <source>
        <dbReference type="Proteomes" id="UP001596494"/>
    </source>
</evidence>
<proteinExistence type="predicted"/>
<comment type="caution">
    <text evidence="1">The sequence shown here is derived from an EMBL/GenBank/DDBJ whole genome shotgun (WGS) entry which is preliminary data.</text>
</comment>
<dbReference type="Pfam" id="PF11104">
    <property type="entry name" value="PilM_2"/>
    <property type="match status" value="1"/>
</dbReference>
<dbReference type="RefSeq" id="WP_289214572.1">
    <property type="nucleotide sequence ID" value="NZ_JAPVRC010000001.1"/>
</dbReference>
<name>A0ABW2K4F8_9BACI</name>
<dbReference type="InterPro" id="IPR050696">
    <property type="entry name" value="FtsA/MreB"/>
</dbReference>
<dbReference type="InterPro" id="IPR005883">
    <property type="entry name" value="PilM"/>
</dbReference>
<reference evidence="2" key="1">
    <citation type="journal article" date="2019" name="Int. J. Syst. Evol. Microbiol.">
        <title>The Global Catalogue of Microorganisms (GCM) 10K type strain sequencing project: providing services to taxonomists for standard genome sequencing and annotation.</title>
        <authorList>
            <consortium name="The Broad Institute Genomics Platform"/>
            <consortium name="The Broad Institute Genome Sequencing Center for Infectious Disease"/>
            <person name="Wu L."/>
            <person name="Ma J."/>
        </authorList>
    </citation>
    <scope>NUCLEOTIDE SEQUENCE [LARGE SCALE GENOMIC DNA]</scope>
    <source>
        <strain evidence="2">CCUG 73951</strain>
    </source>
</reference>